<feature type="compositionally biased region" description="Basic and acidic residues" evidence="1">
    <location>
        <begin position="313"/>
        <end position="334"/>
    </location>
</feature>
<comment type="caution">
    <text evidence="3">The sequence shown here is derived from an EMBL/GenBank/DDBJ whole genome shotgun (WGS) entry which is preliminary data.</text>
</comment>
<dbReference type="PANTHER" id="PTHR34449">
    <property type="entry name" value="RHO TERMINATION FACTOR"/>
    <property type="match status" value="1"/>
</dbReference>
<sequence length="391" mass="43480">MSQTVHLSANNFPGYGASEGRLFSNSRFPGRVLTVCPSHSDLRICSRINIGLMKCATRAVPFSCKASSSGHRRNPDFPRQNKQGFSRNRNRQNDQRDSFENLDESDLLSSKNGPLLSLSSNPRSQATAAPGPREKEIVELFRKVQAQLQERAAVKEDKKVESSNGKVKQSETVDSLLKLLRKHSAERGKKKASSGSSSQDIDVDQPEHDEPYSVHKSTNFSNLNKRRGNESLGTNATSVTRPPSNFRRRSPVPQIKYPPVNPNEDPVSPRSLVNVNGERKQQFETQPNSAEQLKSVPELEMEEDVEIDSELELDPHSSFHDDDVFDELSDRESSEVVNSNEDGAEELTNEPQDVSSLKLTELRALAKSRGIKGVSKMKKGELVELLNSSSI</sequence>
<dbReference type="SMART" id="SM00959">
    <property type="entry name" value="Rho_N"/>
    <property type="match status" value="1"/>
</dbReference>
<dbReference type="EMBL" id="JAIWQS010000008">
    <property type="protein sequence ID" value="KAJ8899408.1"/>
    <property type="molecule type" value="Genomic_DNA"/>
</dbReference>
<dbReference type="AlphaFoldDB" id="A0AAV8UE76"/>
<feature type="compositionally biased region" description="Basic residues" evidence="1">
    <location>
        <begin position="183"/>
        <end position="192"/>
    </location>
</feature>
<gene>
    <name evidence="3" type="ORF">K2173_018382</name>
</gene>
<protein>
    <recommendedName>
        <fullName evidence="2">Rho termination factor-like N-terminal domain-containing protein</fullName>
    </recommendedName>
</protein>
<dbReference type="Proteomes" id="UP001159364">
    <property type="component" value="Linkage Group LG08"/>
</dbReference>
<feature type="compositionally biased region" description="Polar residues" evidence="1">
    <location>
        <begin position="231"/>
        <end position="243"/>
    </location>
</feature>
<evidence type="ECO:0000313" key="3">
    <source>
        <dbReference type="EMBL" id="KAJ8899408.1"/>
    </source>
</evidence>
<keyword evidence="4" id="KW-1185">Reference proteome</keyword>
<feature type="region of interest" description="Disordered" evidence="1">
    <location>
        <begin position="64"/>
        <end position="133"/>
    </location>
</feature>
<evidence type="ECO:0000256" key="1">
    <source>
        <dbReference type="SAM" id="MobiDB-lite"/>
    </source>
</evidence>
<evidence type="ECO:0000313" key="4">
    <source>
        <dbReference type="Proteomes" id="UP001159364"/>
    </source>
</evidence>
<dbReference type="GO" id="GO:0006353">
    <property type="term" value="P:DNA-templated transcription termination"/>
    <property type="evidence" value="ECO:0007669"/>
    <property type="project" value="InterPro"/>
</dbReference>
<name>A0AAV8UE76_9ROSI</name>
<organism evidence="3 4">
    <name type="scientific">Erythroxylum novogranatense</name>
    <dbReference type="NCBI Taxonomy" id="1862640"/>
    <lineage>
        <taxon>Eukaryota</taxon>
        <taxon>Viridiplantae</taxon>
        <taxon>Streptophyta</taxon>
        <taxon>Embryophyta</taxon>
        <taxon>Tracheophyta</taxon>
        <taxon>Spermatophyta</taxon>
        <taxon>Magnoliopsida</taxon>
        <taxon>eudicotyledons</taxon>
        <taxon>Gunneridae</taxon>
        <taxon>Pentapetalae</taxon>
        <taxon>rosids</taxon>
        <taxon>fabids</taxon>
        <taxon>Malpighiales</taxon>
        <taxon>Erythroxylaceae</taxon>
        <taxon>Erythroxylum</taxon>
    </lineage>
</organism>
<evidence type="ECO:0000259" key="2">
    <source>
        <dbReference type="SMART" id="SM00959"/>
    </source>
</evidence>
<feature type="region of interest" description="Disordered" evidence="1">
    <location>
        <begin position="151"/>
        <end position="170"/>
    </location>
</feature>
<dbReference type="Pfam" id="PF07498">
    <property type="entry name" value="Rho_N"/>
    <property type="match status" value="1"/>
</dbReference>
<dbReference type="PANTHER" id="PTHR34449:SF5">
    <property type="entry name" value="ATP BINDING _ ATPASE"/>
    <property type="match status" value="1"/>
</dbReference>
<reference evidence="3 4" key="1">
    <citation type="submission" date="2021-09" db="EMBL/GenBank/DDBJ databases">
        <title>Genomic insights and catalytic innovation underlie evolution of tropane alkaloids biosynthesis.</title>
        <authorList>
            <person name="Wang Y.-J."/>
            <person name="Tian T."/>
            <person name="Huang J.-P."/>
            <person name="Huang S.-X."/>
        </authorList>
    </citation>
    <scope>NUCLEOTIDE SEQUENCE [LARGE SCALE GENOMIC DNA]</scope>
    <source>
        <strain evidence="3">KIB-2018</strain>
        <tissue evidence="3">Leaf</tissue>
    </source>
</reference>
<feature type="compositionally biased region" description="Basic and acidic residues" evidence="1">
    <location>
        <begin position="152"/>
        <end position="161"/>
    </location>
</feature>
<dbReference type="InterPro" id="IPR011112">
    <property type="entry name" value="Rho-like_N"/>
</dbReference>
<feature type="compositionally biased region" description="Acidic residues" evidence="1">
    <location>
        <begin position="299"/>
        <end position="312"/>
    </location>
</feature>
<accession>A0AAV8UE76</accession>
<feature type="compositionally biased region" description="Polar residues" evidence="1">
    <location>
        <begin position="283"/>
        <end position="292"/>
    </location>
</feature>
<proteinExistence type="predicted"/>
<feature type="domain" description="Rho termination factor-like N-terminal" evidence="2">
    <location>
        <begin position="353"/>
        <end position="391"/>
    </location>
</feature>
<feature type="region of interest" description="Disordered" evidence="1">
    <location>
        <begin position="183"/>
        <end position="355"/>
    </location>
</feature>
<feature type="compositionally biased region" description="Polar residues" evidence="1">
    <location>
        <begin position="107"/>
        <end position="127"/>
    </location>
</feature>